<sequence>MTSTFLQSVKYSNLGILRWFQARNRFVTNLLKAFKPRPQSLRRLPPEIVLAIIQYLEPESVVSLALTCRLFHHFYLPNPSDLDERSREATLKLIEKDVPHLIYCHCCNVLHQWQISVWSPNELLFVKVHWCGSLESCIPRPISETLRYHHARLFMNAQRYGASHGLPLRLIQDKGKRRCALTHTDFQYIRQGRIIDDELYVVIENTIHHPIGNMTKLEWFLRHQGGDFCWHRTIWDEPAGDPTPSYDKPFLDTGGGLDTASIPAFLSEIQHGAVLSCPLCRTDATVEVAWHHGTRMKWSVKITTWQQLGRCDSPNDISWTSLKDQSPEEEYRASENPPGAIRRRWSQDQEPPTDMVEFFVGRQ</sequence>
<name>A0A4R8RK03_COLTR</name>
<evidence type="ECO:0000256" key="1">
    <source>
        <dbReference type="SAM" id="MobiDB-lite"/>
    </source>
</evidence>
<dbReference type="EMBL" id="RYZW01000019">
    <property type="protein sequence ID" value="TDZ66122.1"/>
    <property type="molecule type" value="Genomic_DNA"/>
</dbReference>
<feature type="domain" description="F-box" evidence="2">
    <location>
        <begin position="38"/>
        <end position="72"/>
    </location>
</feature>
<dbReference type="InterPro" id="IPR001810">
    <property type="entry name" value="F-box_dom"/>
</dbReference>
<keyword evidence="4" id="KW-1185">Reference proteome</keyword>
<dbReference type="InterPro" id="IPR036047">
    <property type="entry name" value="F-box-like_dom_sf"/>
</dbReference>
<dbReference type="AlphaFoldDB" id="A0A4R8RK03"/>
<evidence type="ECO:0000313" key="4">
    <source>
        <dbReference type="Proteomes" id="UP000295703"/>
    </source>
</evidence>
<dbReference type="STRING" id="5466.A0A4R8RK03"/>
<organism evidence="3 4">
    <name type="scientific">Colletotrichum trifolii</name>
    <dbReference type="NCBI Taxonomy" id="5466"/>
    <lineage>
        <taxon>Eukaryota</taxon>
        <taxon>Fungi</taxon>
        <taxon>Dikarya</taxon>
        <taxon>Ascomycota</taxon>
        <taxon>Pezizomycotina</taxon>
        <taxon>Sordariomycetes</taxon>
        <taxon>Hypocreomycetidae</taxon>
        <taxon>Glomerellales</taxon>
        <taxon>Glomerellaceae</taxon>
        <taxon>Colletotrichum</taxon>
        <taxon>Colletotrichum orbiculare species complex</taxon>
    </lineage>
</organism>
<evidence type="ECO:0000313" key="3">
    <source>
        <dbReference type="EMBL" id="TDZ66122.1"/>
    </source>
</evidence>
<reference evidence="3 4" key="1">
    <citation type="submission" date="2018-12" db="EMBL/GenBank/DDBJ databases">
        <title>Genome sequence and assembly of Colletotrichum trifolii.</title>
        <authorList>
            <person name="Gan P."/>
            <person name="Shirasu K."/>
        </authorList>
    </citation>
    <scope>NUCLEOTIDE SEQUENCE [LARGE SCALE GENOMIC DNA]</scope>
    <source>
        <strain evidence="3 4">543-2</strain>
    </source>
</reference>
<dbReference type="Pfam" id="PF12937">
    <property type="entry name" value="F-box-like"/>
    <property type="match status" value="1"/>
</dbReference>
<dbReference type="SUPFAM" id="SSF81383">
    <property type="entry name" value="F-box domain"/>
    <property type="match status" value="1"/>
</dbReference>
<comment type="caution">
    <text evidence="3">The sequence shown here is derived from an EMBL/GenBank/DDBJ whole genome shotgun (WGS) entry which is preliminary data.</text>
</comment>
<dbReference type="PROSITE" id="PS50181">
    <property type="entry name" value="FBOX"/>
    <property type="match status" value="1"/>
</dbReference>
<accession>A0A4R8RK03</accession>
<evidence type="ECO:0000259" key="2">
    <source>
        <dbReference type="PROSITE" id="PS50181"/>
    </source>
</evidence>
<proteinExistence type="predicted"/>
<protein>
    <recommendedName>
        <fullName evidence="2">F-box domain-containing protein</fullName>
    </recommendedName>
</protein>
<dbReference type="CDD" id="cd09917">
    <property type="entry name" value="F-box_SF"/>
    <property type="match status" value="1"/>
</dbReference>
<feature type="region of interest" description="Disordered" evidence="1">
    <location>
        <begin position="320"/>
        <end position="353"/>
    </location>
</feature>
<gene>
    <name evidence="3" type="ORF">CTRI78_v003159</name>
</gene>
<dbReference type="Gene3D" id="1.20.1280.50">
    <property type="match status" value="1"/>
</dbReference>
<dbReference type="Proteomes" id="UP000295703">
    <property type="component" value="Unassembled WGS sequence"/>
</dbReference>